<organism evidence="2 3">
    <name type="scientific">Helianthus annuus</name>
    <name type="common">Common sunflower</name>
    <dbReference type="NCBI Taxonomy" id="4232"/>
    <lineage>
        <taxon>Eukaryota</taxon>
        <taxon>Viridiplantae</taxon>
        <taxon>Streptophyta</taxon>
        <taxon>Embryophyta</taxon>
        <taxon>Tracheophyta</taxon>
        <taxon>Spermatophyta</taxon>
        <taxon>Magnoliopsida</taxon>
        <taxon>eudicotyledons</taxon>
        <taxon>Gunneridae</taxon>
        <taxon>Pentapetalae</taxon>
        <taxon>asterids</taxon>
        <taxon>campanulids</taxon>
        <taxon>Asterales</taxon>
        <taxon>Asteraceae</taxon>
        <taxon>Asteroideae</taxon>
        <taxon>Heliantheae alliance</taxon>
        <taxon>Heliantheae</taxon>
        <taxon>Helianthus</taxon>
    </lineage>
</organism>
<keyword evidence="3" id="KW-1185">Reference proteome</keyword>
<dbReference type="Pfam" id="PF12146">
    <property type="entry name" value="Hydrolase_4"/>
    <property type="match status" value="1"/>
</dbReference>
<dbReference type="InterPro" id="IPR029058">
    <property type="entry name" value="AB_hydrolase_fold"/>
</dbReference>
<reference evidence="2" key="1">
    <citation type="journal article" date="2017" name="Nature">
        <title>The sunflower genome provides insights into oil metabolism, flowering and Asterid evolution.</title>
        <authorList>
            <person name="Badouin H."/>
            <person name="Gouzy J."/>
            <person name="Grassa C.J."/>
            <person name="Murat F."/>
            <person name="Staton S.E."/>
            <person name="Cottret L."/>
            <person name="Lelandais-Briere C."/>
            <person name="Owens G.L."/>
            <person name="Carrere S."/>
            <person name="Mayjonade B."/>
            <person name="Legrand L."/>
            <person name="Gill N."/>
            <person name="Kane N.C."/>
            <person name="Bowers J.E."/>
            <person name="Hubner S."/>
            <person name="Bellec A."/>
            <person name="Berard A."/>
            <person name="Berges H."/>
            <person name="Blanchet N."/>
            <person name="Boniface M.C."/>
            <person name="Brunel D."/>
            <person name="Catrice O."/>
            <person name="Chaidir N."/>
            <person name="Claudel C."/>
            <person name="Donnadieu C."/>
            <person name="Faraut T."/>
            <person name="Fievet G."/>
            <person name="Helmstetter N."/>
            <person name="King M."/>
            <person name="Knapp S.J."/>
            <person name="Lai Z."/>
            <person name="Le Paslier M.C."/>
            <person name="Lippi Y."/>
            <person name="Lorenzon L."/>
            <person name="Mandel J.R."/>
            <person name="Marage G."/>
            <person name="Marchand G."/>
            <person name="Marquand E."/>
            <person name="Bret-Mestries E."/>
            <person name="Morien E."/>
            <person name="Nambeesan S."/>
            <person name="Nguyen T."/>
            <person name="Pegot-Espagnet P."/>
            <person name="Pouilly N."/>
            <person name="Raftis F."/>
            <person name="Sallet E."/>
            <person name="Schiex T."/>
            <person name="Thomas J."/>
            <person name="Vandecasteele C."/>
            <person name="Vares D."/>
            <person name="Vear F."/>
            <person name="Vautrin S."/>
            <person name="Crespi M."/>
            <person name="Mangin B."/>
            <person name="Burke J.M."/>
            <person name="Salse J."/>
            <person name="Munos S."/>
            <person name="Vincourt P."/>
            <person name="Rieseberg L.H."/>
            <person name="Langlade N.B."/>
        </authorList>
    </citation>
    <scope>NUCLEOTIDE SEQUENCE</scope>
    <source>
        <tissue evidence="2">Leaves</tissue>
    </source>
</reference>
<evidence type="ECO:0000313" key="2">
    <source>
        <dbReference type="EMBL" id="KAF5799232.1"/>
    </source>
</evidence>
<keyword evidence="2" id="KW-0645">Protease</keyword>
<dbReference type="InterPro" id="IPR051044">
    <property type="entry name" value="MAG_DAG_Lipase"/>
</dbReference>
<dbReference type="InterPro" id="IPR022742">
    <property type="entry name" value="Hydrolase_4"/>
</dbReference>
<dbReference type="PANTHER" id="PTHR11614">
    <property type="entry name" value="PHOSPHOLIPASE-RELATED"/>
    <property type="match status" value="1"/>
</dbReference>
<keyword evidence="2" id="KW-0378">Hydrolase</keyword>
<evidence type="ECO:0000259" key="1">
    <source>
        <dbReference type="Pfam" id="PF12146"/>
    </source>
</evidence>
<dbReference type="GO" id="GO:0004177">
    <property type="term" value="F:aminopeptidase activity"/>
    <property type="evidence" value="ECO:0007669"/>
    <property type="project" value="UniProtKB-KW"/>
</dbReference>
<sequence>MECSVSMKGAAMRLVKAGFGVYGIDNQGHGKSDGIKGFISHFNDLVEDCSQFFTSICDVCFIFSDIYKIRTINKVVTLAPH</sequence>
<reference evidence="2" key="2">
    <citation type="submission" date="2020-06" db="EMBL/GenBank/DDBJ databases">
        <title>Helianthus annuus Genome sequencing and assembly Release 2.</title>
        <authorList>
            <person name="Gouzy J."/>
            <person name="Langlade N."/>
            <person name="Munos S."/>
        </authorList>
    </citation>
    <scope>NUCLEOTIDE SEQUENCE</scope>
    <source>
        <tissue evidence="2">Leaves</tissue>
    </source>
</reference>
<dbReference type="Gene3D" id="3.40.50.1820">
    <property type="entry name" value="alpha/beta hydrolase"/>
    <property type="match status" value="1"/>
</dbReference>
<dbReference type="AlphaFoldDB" id="A0A9K3ILX9"/>
<protein>
    <submittedName>
        <fullName evidence="2">Serine aminopeptidase, S33, alpha/Beta hydrolase</fullName>
    </submittedName>
</protein>
<comment type="caution">
    <text evidence="2">The sequence shown here is derived from an EMBL/GenBank/DDBJ whole genome shotgun (WGS) entry which is preliminary data.</text>
</comment>
<dbReference type="Gramene" id="mRNA:HanXRQr2_Chr07g0302211">
    <property type="protein sequence ID" value="mRNA:HanXRQr2_Chr07g0302211"/>
    <property type="gene ID" value="HanXRQr2_Chr07g0302211"/>
</dbReference>
<accession>A0A9K3ILX9</accession>
<dbReference type="SUPFAM" id="SSF53474">
    <property type="entry name" value="alpha/beta-Hydrolases"/>
    <property type="match status" value="1"/>
</dbReference>
<evidence type="ECO:0000313" key="3">
    <source>
        <dbReference type="Proteomes" id="UP000215914"/>
    </source>
</evidence>
<proteinExistence type="predicted"/>
<feature type="domain" description="Serine aminopeptidase S33" evidence="1">
    <location>
        <begin position="6"/>
        <end position="57"/>
    </location>
</feature>
<keyword evidence="2" id="KW-0031">Aminopeptidase</keyword>
<gene>
    <name evidence="2" type="ORF">HanXRQr2_Chr07g0302211</name>
</gene>
<name>A0A9K3ILX9_HELAN</name>
<dbReference type="Proteomes" id="UP000215914">
    <property type="component" value="Unassembled WGS sequence"/>
</dbReference>
<dbReference type="EMBL" id="MNCJ02000322">
    <property type="protein sequence ID" value="KAF5799232.1"/>
    <property type="molecule type" value="Genomic_DNA"/>
</dbReference>